<protein>
    <submittedName>
        <fullName evidence="1">Toxin-antitoxin system, antitoxin component, ribbon-helix-helix domain protein</fullName>
    </submittedName>
</protein>
<dbReference type="EMBL" id="KN549357">
    <property type="protein sequence ID" value="KHJ98092.1"/>
    <property type="molecule type" value="Genomic_DNA"/>
</dbReference>
<accession>A0A0B1TQK2</accession>
<reference evidence="1 2" key="1">
    <citation type="submission" date="2014-03" db="EMBL/GenBank/DDBJ databases">
        <title>Draft genome of the hookworm Oesophagostomum dentatum.</title>
        <authorList>
            <person name="Mitreva M."/>
        </authorList>
    </citation>
    <scope>NUCLEOTIDE SEQUENCE [LARGE SCALE GENOMIC DNA]</scope>
    <source>
        <strain evidence="1 2">OD-Hann</strain>
    </source>
</reference>
<dbReference type="AlphaFoldDB" id="A0A0B1TQK2"/>
<gene>
    <name evidence="1" type="ORF">OESDEN_01921</name>
</gene>
<dbReference type="Proteomes" id="UP000053660">
    <property type="component" value="Unassembled WGS sequence"/>
</dbReference>
<dbReference type="OrthoDB" id="5854255at2759"/>
<sequence>MLRPIFSSPKSYPSWTIDDNGRFFIIPPALKQTSKTVRGKSLADLVPQTLYYSHPKEVAPPNPDLPMSIRDEAYFINRRIYGIE</sequence>
<name>A0A0B1TQK2_OESDE</name>
<evidence type="ECO:0000313" key="1">
    <source>
        <dbReference type="EMBL" id="KHJ98092.1"/>
    </source>
</evidence>
<evidence type="ECO:0000313" key="2">
    <source>
        <dbReference type="Proteomes" id="UP000053660"/>
    </source>
</evidence>
<proteinExistence type="predicted"/>
<keyword evidence="2" id="KW-1185">Reference proteome</keyword>
<organism evidence="1 2">
    <name type="scientific">Oesophagostomum dentatum</name>
    <name type="common">Nodular worm</name>
    <dbReference type="NCBI Taxonomy" id="61180"/>
    <lineage>
        <taxon>Eukaryota</taxon>
        <taxon>Metazoa</taxon>
        <taxon>Ecdysozoa</taxon>
        <taxon>Nematoda</taxon>
        <taxon>Chromadorea</taxon>
        <taxon>Rhabditida</taxon>
        <taxon>Rhabditina</taxon>
        <taxon>Rhabditomorpha</taxon>
        <taxon>Strongyloidea</taxon>
        <taxon>Strongylidae</taxon>
        <taxon>Oesophagostomum</taxon>
    </lineage>
</organism>